<proteinExistence type="inferred from homology"/>
<name>A0ABQ1Q6T4_9BACI</name>
<evidence type="ECO:0000256" key="2">
    <source>
        <dbReference type="ARBA" id="ARBA00001911"/>
    </source>
</evidence>
<feature type="domain" description="NAD(P)-binding" evidence="9">
    <location>
        <begin position="5"/>
        <end position="325"/>
    </location>
</feature>
<accession>A0ABQ1Q6T4</accession>
<dbReference type="RefSeq" id="WP_188653633.1">
    <property type="nucleotide sequence ID" value="NZ_BMIN01000008.1"/>
</dbReference>
<protein>
    <recommendedName>
        <fullName evidence="5 8">UDP-glucose 4-epimerase</fullName>
        <ecNumber evidence="4 8">5.1.3.2</ecNumber>
    </recommendedName>
</protein>
<evidence type="ECO:0000256" key="7">
    <source>
        <dbReference type="ARBA" id="ARBA00023235"/>
    </source>
</evidence>
<keyword evidence="7 8" id="KW-0413">Isomerase</keyword>
<dbReference type="NCBIfam" id="TIGR01179">
    <property type="entry name" value="galE"/>
    <property type="match status" value="1"/>
</dbReference>
<dbReference type="PANTHER" id="PTHR43725:SF47">
    <property type="entry name" value="UDP-GLUCOSE 4-EPIMERASE"/>
    <property type="match status" value="1"/>
</dbReference>
<dbReference type="InterPro" id="IPR036291">
    <property type="entry name" value="NAD(P)-bd_dom_sf"/>
</dbReference>
<dbReference type="Pfam" id="PF16363">
    <property type="entry name" value="GDP_Man_Dehyd"/>
    <property type="match status" value="1"/>
</dbReference>
<evidence type="ECO:0000259" key="9">
    <source>
        <dbReference type="Pfam" id="PF16363"/>
    </source>
</evidence>
<comment type="catalytic activity">
    <reaction evidence="1 8">
        <text>UDP-alpha-D-glucose = UDP-alpha-D-galactose</text>
        <dbReference type="Rhea" id="RHEA:22168"/>
        <dbReference type="ChEBI" id="CHEBI:58885"/>
        <dbReference type="ChEBI" id="CHEBI:66914"/>
        <dbReference type="EC" id="5.1.3.2"/>
    </reaction>
</comment>
<keyword evidence="8" id="KW-0119">Carbohydrate metabolism</keyword>
<evidence type="ECO:0000256" key="5">
    <source>
        <dbReference type="ARBA" id="ARBA00018569"/>
    </source>
</evidence>
<reference evidence="11" key="1">
    <citation type="journal article" date="2019" name="Int. J. Syst. Evol. Microbiol.">
        <title>The Global Catalogue of Microorganisms (GCM) 10K type strain sequencing project: providing services to taxonomists for standard genome sequencing and annotation.</title>
        <authorList>
            <consortium name="The Broad Institute Genomics Platform"/>
            <consortium name="The Broad Institute Genome Sequencing Center for Infectious Disease"/>
            <person name="Wu L."/>
            <person name="Ma J."/>
        </authorList>
    </citation>
    <scope>NUCLEOTIDE SEQUENCE [LARGE SCALE GENOMIC DNA]</scope>
    <source>
        <strain evidence="11">CGMCC 1.15353</strain>
    </source>
</reference>
<dbReference type="PRINTS" id="PR01713">
    <property type="entry name" value="NUCEPIMERASE"/>
</dbReference>
<comment type="pathway">
    <text evidence="8">Carbohydrate metabolism; galactose metabolism.</text>
</comment>
<evidence type="ECO:0000256" key="4">
    <source>
        <dbReference type="ARBA" id="ARBA00013189"/>
    </source>
</evidence>
<evidence type="ECO:0000256" key="6">
    <source>
        <dbReference type="ARBA" id="ARBA00023027"/>
    </source>
</evidence>
<dbReference type="Proteomes" id="UP000642571">
    <property type="component" value="Unassembled WGS sequence"/>
</dbReference>
<dbReference type="InterPro" id="IPR016040">
    <property type="entry name" value="NAD(P)-bd_dom"/>
</dbReference>
<comment type="cofactor">
    <cofactor evidence="2 8">
        <name>NAD(+)</name>
        <dbReference type="ChEBI" id="CHEBI:57540"/>
    </cofactor>
</comment>
<evidence type="ECO:0000256" key="1">
    <source>
        <dbReference type="ARBA" id="ARBA00000083"/>
    </source>
</evidence>
<keyword evidence="11" id="KW-1185">Reference proteome</keyword>
<dbReference type="CDD" id="cd05247">
    <property type="entry name" value="UDP_G4E_1_SDR_e"/>
    <property type="match status" value="1"/>
</dbReference>
<evidence type="ECO:0000256" key="8">
    <source>
        <dbReference type="RuleBase" id="RU366046"/>
    </source>
</evidence>
<dbReference type="EC" id="5.1.3.2" evidence="4 8"/>
<dbReference type="SUPFAM" id="SSF51735">
    <property type="entry name" value="NAD(P)-binding Rossmann-fold domains"/>
    <property type="match status" value="1"/>
</dbReference>
<dbReference type="Gene3D" id="3.40.50.720">
    <property type="entry name" value="NAD(P)-binding Rossmann-like Domain"/>
    <property type="match status" value="1"/>
</dbReference>
<dbReference type="Gene3D" id="3.90.25.10">
    <property type="entry name" value="UDP-galactose 4-epimerase, domain 1"/>
    <property type="match status" value="1"/>
</dbReference>
<dbReference type="PANTHER" id="PTHR43725">
    <property type="entry name" value="UDP-GLUCOSE 4-EPIMERASE"/>
    <property type="match status" value="1"/>
</dbReference>
<comment type="subunit">
    <text evidence="8">Homodimer.</text>
</comment>
<comment type="caution">
    <text evidence="10">The sequence shown here is derived from an EMBL/GenBank/DDBJ whole genome shotgun (WGS) entry which is preliminary data.</text>
</comment>
<evidence type="ECO:0000256" key="3">
    <source>
        <dbReference type="ARBA" id="ARBA00007637"/>
    </source>
</evidence>
<dbReference type="EMBL" id="BMIN01000008">
    <property type="protein sequence ID" value="GGD13789.1"/>
    <property type="molecule type" value="Genomic_DNA"/>
</dbReference>
<sequence>METILVTGGAGFIGSHVCVELVEAGFRVVAIDNFVNSTPQALKRVETITGERIHWMEVDMMDETALDQVFHNHSIDAVIHLAGLKAVGESVVDPLRYYLHNLTPLLHLCECMQKHHVHRLVFSSSATVYGPPQQVPIPETHPIHTANPYGRTKHMAEQMLEDFQRAYFPMKIIILRYFNPIGAHPSGLIGENPADVPMNIMPYMTEVAIGKRPVLHIFGDDYPTRDGTCIRDFVHITDLAKGHVKGIEATNQIKSSARIYNLGTGKGTTVKELLRTFEQVNETKIPTWTTVRRPGDVAVSYADISKAIEELDWNPTKEIEDMCRDAWKWQRLNPAGYVKK</sequence>
<comment type="similarity">
    <text evidence="3 8">Belongs to the NAD(P)-dependent epimerase/dehydratase family.</text>
</comment>
<dbReference type="InterPro" id="IPR005886">
    <property type="entry name" value="UDP_G4E"/>
</dbReference>
<evidence type="ECO:0000313" key="10">
    <source>
        <dbReference type="EMBL" id="GGD13789.1"/>
    </source>
</evidence>
<organism evidence="10 11">
    <name type="scientific">Pontibacillus salipaludis</name>
    <dbReference type="NCBI Taxonomy" id="1697394"/>
    <lineage>
        <taxon>Bacteria</taxon>
        <taxon>Bacillati</taxon>
        <taxon>Bacillota</taxon>
        <taxon>Bacilli</taxon>
        <taxon>Bacillales</taxon>
        <taxon>Bacillaceae</taxon>
        <taxon>Pontibacillus</taxon>
    </lineage>
</organism>
<keyword evidence="6 8" id="KW-0520">NAD</keyword>
<evidence type="ECO:0000313" key="11">
    <source>
        <dbReference type="Proteomes" id="UP000642571"/>
    </source>
</evidence>
<gene>
    <name evidence="10" type="ORF">GCM10011389_21770</name>
</gene>